<protein>
    <submittedName>
        <fullName evidence="2">Uncharacterized protein</fullName>
    </submittedName>
</protein>
<evidence type="ECO:0000313" key="2">
    <source>
        <dbReference type="EMBL" id="CAI5445137.1"/>
    </source>
</evidence>
<dbReference type="AlphaFoldDB" id="A0A9P1IKZ7"/>
<feature type="region of interest" description="Disordered" evidence="1">
    <location>
        <begin position="319"/>
        <end position="383"/>
    </location>
</feature>
<dbReference type="EMBL" id="CANHGI010000003">
    <property type="protein sequence ID" value="CAI5445137.1"/>
    <property type="molecule type" value="Genomic_DNA"/>
</dbReference>
<sequence length="544" mass="60928">MSQQYDEGVRRKLKLLVVSHLASKKSATSQEIRKLIIDMEGRDITPEEYKKAGYRGIIDICHDHDEIMQLGHDLFCLRSNDPAIRDITNLVNAQKQKKRKTKRSSSAMPSFRSHSVNAQRLRHSSLLRPTVRPPLHQPVHHPHPQKSLSRPKTALPVPPAWTPSPTPIPLQPAKSFAPAQKNITARLNTSLQSRPCENEVQPAKSFAPVQKNITDRLNTALQSRPCENEVTRVVFPAPEQKFAKLPTIKEFRDNVAKLFANGAELHMDELGAEYERAYGVAVDPYTAFSKKWSMVITGLLKDELIVGENHVVRSKKVQPPYFSLPTPTPSPRPAFGDPPTTSRTQPSRKVYIDLDSPIEERPSTSASTSQTIRKREFGTKPASKPVEVKAEIIPQRKPIGLAPSIRLCTKAFADLKTQEQENPVVRKPAESYGNNPFKSSSASNTRINEDGFFKIPEYTKTPKPKKSTGLKLPPAAVEKPPSAYYYADLPKKEHAIPRSFTATPSASFFRNHDNRSELHSSNSSLHRLLMQEADAAFVDVSDDF</sequence>
<gene>
    <name evidence="2" type="ORF">CAMP_LOCUS7774</name>
</gene>
<feature type="compositionally biased region" description="Polar residues" evidence="1">
    <location>
        <begin position="432"/>
        <end position="445"/>
    </location>
</feature>
<comment type="caution">
    <text evidence="2">The sequence shown here is derived from an EMBL/GenBank/DDBJ whole genome shotgun (WGS) entry which is preliminary data.</text>
</comment>
<evidence type="ECO:0000313" key="3">
    <source>
        <dbReference type="Proteomes" id="UP001152747"/>
    </source>
</evidence>
<keyword evidence="3" id="KW-1185">Reference proteome</keyword>
<dbReference type="Proteomes" id="UP001152747">
    <property type="component" value="Unassembled WGS sequence"/>
</dbReference>
<name>A0A9P1IKZ7_9PELO</name>
<reference evidence="2" key="1">
    <citation type="submission" date="2022-11" db="EMBL/GenBank/DDBJ databases">
        <authorList>
            <person name="Kikuchi T."/>
        </authorList>
    </citation>
    <scope>NUCLEOTIDE SEQUENCE</scope>
    <source>
        <strain evidence="2">PS1010</strain>
    </source>
</reference>
<feature type="region of interest" description="Disordered" evidence="1">
    <location>
        <begin position="419"/>
        <end position="445"/>
    </location>
</feature>
<organism evidence="2 3">
    <name type="scientific">Caenorhabditis angaria</name>
    <dbReference type="NCBI Taxonomy" id="860376"/>
    <lineage>
        <taxon>Eukaryota</taxon>
        <taxon>Metazoa</taxon>
        <taxon>Ecdysozoa</taxon>
        <taxon>Nematoda</taxon>
        <taxon>Chromadorea</taxon>
        <taxon>Rhabditida</taxon>
        <taxon>Rhabditina</taxon>
        <taxon>Rhabditomorpha</taxon>
        <taxon>Rhabditoidea</taxon>
        <taxon>Rhabditidae</taxon>
        <taxon>Peloderinae</taxon>
        <taxon>Caenorhabditis</taxon>
    </lineage>
</organism>
<feature type="region of interest" description="Disordered" evidence="1">
    <location>
        <begin position="93"/>
        <end position="154"/>
    </location>
</feature>
<evidence type="ECO:0000256" key="1">
    <source>
        <dbReference type="SAM" id="MobiDB-lite"/>
    </source>
</evidence>
<proteinExistence type="predicted"/>
<accession>A0A9P1IKZ7</accession>